<evidence type="ECO:0000256" key="1">
    <source>
        <dbReference type="ARBA" id="ARBA00004613"/>
    </source>
</evidence>
<evidence type="ECO:0000256" key="2">
    <source>
        <dbReference type="ARBA" id="ARBA00005581"/>
    </source>
</evidence>
<dbReference type="GO" id="GO:0005576">
    <property type="term" value="C:extracellular region"/>
    <property type="evidence" value="ECO:0007669"/>
    <property type="project" value="UniProtKB-SubCell"/>
</dbReference>
<dbReference type="InterPro" id="IPR010264">
    <property type="entry name" value="Self-incomp_S1"/>
</dbReference>
<gene>
    <name evidence="7" type="ORF">FEM48_Zijuj07G0077200</name>
</gene>
<dbReference type="PANTHER" id="PTHR31232">
    <property type="match status" value="1"/>
</dbReference>
<evidence type="ECO:0000256" key="6">
    <source>
        <dbReference type="RuleBase" id="RU367044"/>
    </source>
</evidence>
<comment type="caution">
    <text evidence="7">The sequence shown here is derived from an EMBL/GenBank/DDBJ whole genome shotgun (WGS) entry which is preliminary data.</text>
</comment>
<dbReference type="GO" id="GO:0060320">
    <property type="term" value="P:rejection of self pollen"/>
    <property type="evidence" value="ECO:0007669"/>
    <property type="project" value="UniProtKB-KW"/>
</dbReference>
<evidence type="ECO:0000313" key="7">
    <source>
        <dbReference type="EMBL" id="KAH7521864.1"/>
    </source>
</evidence>
<dbReference type="AlphaFoldDB" id="A0A978V3D1"/>
<sequence>MNQKYTNIQIMGSSAMKVAVILAISSQIGIFTPVLAKYKVVIINILGENKTLNLHCQSKDDDLGVHYVPYAESFEWRFNVNIWRTTLFYCDMGWGDLKGHFDVFDAKRDMKRCNYEKCIWLVTRDGLDLYIKAAGNYVHQFDWPK</sequence>
<dbReference type="EMBL" id="JAEACU010000007">
    <property type="protein sequence ID" value="KAH7521864.1"/>
    <property type="molecule type" value="Genomic_DNA"/>
</dbReference>
<keyword evidence="3 6" id="KW-0713">Self-incompatibility</keyword>
<comment type="subcellular location">
    <subcellularLocation>
        <location evidence="1 6">Secreted</location>
    </subcellularLocation>
</comment>
<keyword evidence="4 6" id="KW-0964">Secreted</keyword>
<accession>A0A978V3D1</accession>
<dbReference type="Pfam" id="PF05938">
    <property type="entry name" value="Self-incomp_S1"/>
    <property type="match status" value="1"/>
</dbReference>
<name>A0A978V3D1_ZIZJJ</name>
<protein>
    <recommendedName>
        <fullName evidence="6">S-protein homolog</fullName>
    </recommendedName>
</protein>
<evidence type="ECO:0000256" key="5">
    <source>
        <dbReference type="ARBA" id="ARBA00022729"/>
    </source>
</evidence>
<evidence type="ECO:0000256" key="4">
    <source>
        <dbReference type="ARBA" id="ARBA00022525"/>
    </source>
</evidence>
<dbReference type="Proteomes" id="UP000813462">
    <property type="component" value="Unassembled WGS sequence"/>
</dbReference>
<dbReference type="OrthoDB" id="1141152at2759"/>
<dbReference type="PANTHER" id="PTHR31232:SF155">
    <property type="entry name" value="PLANT SELF-INCOMPATIBILITY PROTEIN S1 FAMILY"/>
    <property type="match status" value="1"/>
</dbReference>
<proteinExistence type="inferred from homology"/>
<organism evidence="7 8">
    <name type="scientific">Ziziphus jujuba var. spinosa</name>
    <dbReference type="NCBI Taxonomy" id="714518"/>
    <lineage>
        <taxon>Eukaryota</taxon>
        <taxon>Viridiplantae</taxon>
        <taxon>Streptophyta</taxon>
        <taxon>Embryophyta</taxon>
        <taxon>Tracheophyta</taxon>
        <taxon>Spermatophyta</taxon>
        <taxon>Magnoliopsida</taxon>
        <taxon>eudicotyledons</taxon>
        <taxon>Gunneridae</taxon>
        <taxon>Pentapetalae</taxon>
        <taxon>rosids</taxon>
        <taxon>fabids</taxon>
        <taxon>Rosales</taxon>
        <taxon>Rhamnaceae</taxon>
        <taxon>Paliureae</taxon>
        <taxon>Ziziphus</taxon>
    </lineage>
</organism>
<comment type="similarity">
    <text evidence="2 6">Belongs to the plant self-incompatibility (S1) protein family.</text>
</comment>
<reference evidence="7" key="1">
    <citation type="journal article" date="2021" name="Front. Plant Sci.">
        <title>Chromosome-Scale Genome Assembly for Chinese Sour Jujube and Insights Into Its Genome Evolution and Domestication Signature.</title>
        <authorList>
            <person name="Shen L.-Y."/>
            <person name="Luo H."/>
            <person name="Wang X.-L."/>
            <person name="Wang X.-M."/>
            <person name="Qiu X.-J."/>
            <person name="Liu H."/>
            <person name="Zhou S.-S."/>
            <person name="Jia K.-H."/>
            <person name="Nie S."/>
            <person name="Bao Y.-T."/>
            <person name="Zhang R.-G."/>
            <person name="Yun Q.-Z."/>
            <person name="Chai Y.-H."/>
            <person name="Lu J.-Y."/>
            <person name="Li Y."/>
            <person name="Zhao S.-W."/>
            <person name="Mao J.-F."/>
            <person name="Jia S.-G."/>
            <person name="Mao Y.-M."/>
        </authorList>
    </citation>
    <scope>NUCLEOTIDE SEQUENCE</scope>
    <source>
        <strain evidence="7">AT0</strain>
        <tissue evidence="7">Leaf</tissue>
    </source>
</reference>
<keyword evidence="5" id="KW-0732">Signal</keyword>
<evidence type="ECO:0000256" key="3">
    <source>
        <dbReference type="ARBA" id="ARBA00022471"/>
    </source>
</evidence>
<evidence type="ECO:0000313" key="8">
    <source>
        <dbReference type="Proteomes" id="UP000813462"/>
    </source>
</evidence>